<protein>
    <recommendedName>
        <fullName evidence="4">Glycosyltransferase RgtA/B/C/D-like domain-containing protein</fullName>
    </recommendedName>
</protein>
<feature type="transmembrane region" description="Helical" evidence="1">
    <location>
        <begin position="335"/>
        <end position="354"/>
    </location>
</feature>
<keyword evidence="3" id="KW-1185">Reference proteome</keyword>
<dbReference type="AlphaFoldDB" id="A0A0N8GQT1"/>
<feature type="transmembrane region" description="Helical" evidence="1">
    <location>
        <begin position="304"/>
        <end position="323"/>
    </location>
</feature>
<gene>
    <name evidence="2" type="ORF">SE15_05655</name>
</gene>
<feature type="transmembrane region" description="Helical" evidence="1">
    <location>
        <begin position="202"/>
        <end position="227"/>
    </location>
</feature>
<accession>A0A0N8GQT1</accession>
<evidence type="ECO:0008006" key="4">
    <source>
        <dbReference type="Google" id="ProtNLM"/>
    </source>
</evidence>
<dbReference type="STRING" id="869279.SE15_05655"/>
<evidence type="ECO:0000313" key="2">
    <source>
        <dbReference type="EMBL" id="KPL84562.1"/>
    </source>
</evidence>
<comment type="caution">
    <text evidence="2">The sequence shown here is derived from an EMBL/GenBank/DDBJ whole genome shotgun (WGS) entry which is preliminary data.</text>
</comment>
<keyword evidence="1" id="KW-0472">Membrane</keyword>
<sequence>MVRYRFPWVGSLIVLGVVGLPYILAALVTPEGYVFGGFLFNPLDGNSYLAKMYEGFLGEWRFRLPYTADAPYSGYLFTFYIALGHLARIFHLPLIVMFHLVRLLAGWVFMLALWRFLNSVVEGSERDLHQIYYWALLGSGLGWLANLGGGFTADFWLAEAYPLLSMIANPHFPLGMGLLLTFFSILLAPFSSQWVVVSSMVLGFALAIILPFGVVIGAVVGGGYCAWLWFKQRKVAFKAMLGFLLGGGSVLCYQYMTILQDGWLRGWNAQNLTLSPPLWDYLVAFSPALILALLGLIKLNQGVSVNLPFLAIWFIAGWAMAYSPWGLQRRLLTGFYIPVVILAVRGGSVLEHWLQRSARLIERTAFVLALPTGFLVILLGLMGVRMHHPLLTLGADEYQALGWIERHTPPDALVFAAPETGLFIPAHTGRRVIYGHPFETVNAEDQKHWVIASLQSFSSGEDWVQQLRERGVDFVFWGPREQKLAQVGQLDFLPASFQAGDTTLYVVPAIP</sequence>
<feature type="transmembrane region" description="Helical" evidence="1">
    <location>
        <begin position="366"/>
        <end position="384"/>
    </location>
</feature>
<feature type="transmembrane region" description="Helical" evidence="1">
    <location>
        <begin position="239"/>
        <end position="258"/>
    </location>
</feature>
<feature type="transmembrane region" description="Helical" evidence="1">
    <location>
        <begin position="131"/>
        <end position="158"/>
    </location>
</feature>
<feature type="transmembrane region" description="Helical" evidence="1">
    <location>
        <begin position="170"/>
        <end position="190"/>
    </location>
</feature>
<name>A0A0N8GQT1_9CHLR</name>
<organism evidence="2 3">
    <name type="scientific">Thermanaerothrix daxensis</name>
    <dbReference type="NCBI Taxonomy" id="869279"/>
    <lineage>
        <taxon>Bacteria</taxon>
        <taxon>Bacillati</taxon>
        <taxon>Chloroflexota</taxon>
        <taxon>Anaerolineae</taxon>
        <taxon>Anaerolineales</taxon>
        <taxon>Anaerolineaceae</taxon>
        <taxon>Thermanaerothrix</taxon>
    </lineage>
</organism>
<evidence type="ECO:0000256" key="1">
    <source>
        <dbReference type="SAM" id="Phobius"/>
    </source>
</evidence>
<dbReference type="RefSeq" id="WP_054521105.1">
    <property type="nucleotide sequence ID" value="NZ_LGKO01000002.1"/>
</dbReference>
<proteinExistence type="predicted"/>
<evidence type="ECO:0000313" key="3">
    <source>
        <dbReference type="Proteomes" id="UP000050544"/>
    </source>
</evidence>
<reference evidence="2 3" key="1">
    <citation type="submission" date="2015-07" db="EMBL/GenBank/DDBJ databases">
        <title>Whole genome sequence of Thermanaerothrix daxensis DSM 23592.</title>
        <authorList>
            <person name="Hemp J."/>
            <person name="Ward L.M."/>
            <person name="Pace L.A."/>
            <person name="Fischer W.W."/>
        </authorList>
    </citation>
    <scope>NUCLEOTIDE SEQUENCE [LARGE SCALE GENOMIC DNA]</scope>
    <source>
        <strain evidence="2 3">GNS-1</strain>
    </source>
</reference>
<dbReference type="OrthoDB" id="157209at2"/>
<feature type="transmembrane region" description="Helical" evidence="1">
    <location>
        <begin position="278"/>
        <end position="297"/>
    </location>
</feature>
<feature type="transmembrane region" description="Helical" evidence="1">
    <location>
        <begin position="70"/>
        <end position="87"/>
    </location>
</feature>
<keyword evidence="1" id="KW-0812">Transmembrane</keyword>
<dbReference type="Proteomes" id="UP000050544">
    <property type="component" value="Unassembled WGS sequence"/>
</dbReference>
<keyword evidence="1" id="KW-1133">Transmembrane helix</keyword>
<feature type="transmembrane region" description="Helical" evidence="1">
    <location>
        <begin position="94"/>
        <end position="116"/>
    </location>
</feature>
<dbReference type="EMBL" id="LGKO01000002">
    <property type="protein sequence ID" value="KPL84562.1"/>
    <property type="molecule type" value="Genomic_DNA"/>
</dbReference>